<dbReference type="EMBL" id="JAZDQT010000003">
    <property type="protein sequence ID" value="MEE1946822.1"/>
    <property type="molecule type" value="Genomic_DNA"/>
</dbReference>
<evidence type="ECO:0000259" key="2">
    <source>
        <dbReference type="Pfam" id="PF16871"/>
    </source>
</evidence>
<organism evidence="3 4">
    <name type="scientific">Pedobacter albus</name>
    <dbReference type="NCBI Taxonomy" id="3113905"/>
    <lineage>
        <taxon>Bacteria</taxon>
        <taxon>Pseudomonadati</taxon>
        <taxon>Bacteroidota</taxon>
        <taxon>Sphingobacteriia</taxon>
        <taxon>Sphingobacteriales</taxon>
        <taxon>Sphingobacteriaceae</taxon>
        <taxon>Pedobacter</taxon>
    </lineage>
</organism>
<feature type="chain" id="PRO_5046552110" evidence="1">
    <location>
        <begin position="22"/>
        <end position="428"/>
    </location>
</feature>
<feature type="domain" description="DUF5077" evidence="2">
    <location>
        <begin position="27"/>
        <end position="148"/>
    </location>
</feature>
<dbReference type="Proteomes" id="UP001336835">
    <property type="component" value="Unassembled WGS sequence"/>
</dbReference>
<dbReference type="PROSITE" id="PS51257">
    <property type="entry name" value="PROKAR_LIPOPROTEIN"/>
    <property type="match status" value="1"/>
</dbReference>
<dbReference type="Pfam" id="PF11958">
    <property type="entry name" value="DUF3472"/>
    <property type="match status" value="1"/>
</dbReference>
<comment type="caution">
    <text evidence="3">The sequence shown here is derived from an EMBL/GenBank/DDBJ whole genome shotgun (WGS) entry which is preliminary data.</text>
</comment>
<gene>
    <name evidence="3" type="ORF">VRU48_16980</name>
</gene>
<reference evidence="3 4" key="1">
    <citation type="submission" date="2024-01" db="EMBL/GenBank/DDBJ databases">
        <title>Pedobacter sp. nov., isolated from fresh soil.</title>
        <authorList>
            <person name="Le N.T.T."/>
        </authorList>
    </citation>
    <scope>NUCLEOTIDE SEQUENCE [LARGE SCALE GENOMIC DNA]</scope>
    <source>
        <strain evidence="3 4">KR3-3</strain>
    </source>
</reference>
<dbReference type="InterPro" id="IPR031712">
    <property type="entry name" value="DUF5077"/>
</dbReference>
<proteinExistence type="predicted"/>
<protein>
    <submittedName>
        <fullName evidence="3">DUF5077 domain-containing protein</fullName>
    </submittedName>
</protein>
<keyword evidence="4" id="KW-1185">Reference proteome</keyword>
<feature type="signal peptide" evidence="1">
    <location>
        <begin position="1"/>
        <end position="21"/>
    </location>
</feature>
<dbReference type="RefSeq" id="WP_330109112.1">
    <property type="nucleotide sequence ID" value="NZ_JAZDQT010000003.1"/>
</dbReference>
<name>A0ABU7IBS5_9SPHI</name>
<evidence type="ECO:0000313" key="3">
    <source>
        <dbReference type="EMBL" id="MEE1946822.1"/>
    </source>
</evidence>
<sequence>MKTFKTSILLGLLALACLNLAAQEISVPLGGNVYSANKSERRGSITNNGIERWTNPSDIFTVYFRVGQPGNLAVALGEVKTEGKATLEFTINKSSKTVDLEADNASNKKVGEWKIKDTGYVAIQIKGLSKNGNEFPAIKNLLLSGTATLGNVVYVKGNEDGLFHFGRRGPSTHLNYEQPKGVDAEWFYNEVTIPVGEDKMGSYFMANGFGEGYFGMQVNSPTERHILFSVWSPFTTDNPKEIPESHKIKLIKKGEGVHGGEFGGEGSGGQSYLNYMWKAGNTYKFLLRVRPVADNYSEYTAYFFAPELNKWQLIACFQRPQTQTYAKRLYSFLENFSPNMGDVARTGTYGNQWVCDTQGNWIEIDKAMFSIDATGRKNYRKDYQGGIHQNGNFYLKIDGFFNDFTPYKTMLTRKKTNRKPEIDFSKLP</sequence>
<evidence type="ECO:0000256" key="1">
    <source>
        <dbReference type="SAM" id="SignalP"/>
    </source>
</evidence>
<dbReference type="InterPro" id="IPR021862">
    <property type="entry name" value="DUF3472"/>
</dbReference>
<dbReference type="Pfam" id="PF16871">
    <property type="entry name" value="DUF5077"/>
    <property type="match status" value="1"/>
</dbReference>
<keyword evidence="1" id="KW-0732">Signal</keyword>
<evidence type="ECO:0000313" key="4">
    <source>
        <dbReference type="Proteomes" id="UP001336835"/>
    </source>
</evidence>
<accession>A0ABU7IBS5</accession>